<organism evidence="5 6">
    <name type="scientific">Gryllotalpicola koreensis</name>
    <dbReference type="NCBI Taxonomy" id="993086"/>
    <lineage>
        <taxon>Bacteria</taxon>
        <taxon>Bacillati</taxon>
        <taxon>Actinomycetota</taxon>
        <taxon>Actinomycetes</taxon>
        <taxon>Micrococcales</taxon>
        <taxon>Microbacteriaceae</taxon>
        <taxon>Gryllotalpicola</taxon>
    </lineage>
</organism>
<evidence type="ECO:0000259" key="4">
    <source>
        <dbReference type="Pfam" id="PF13579"/>
    </source>
</evidence>
<dbReference type="RefSeq" id="WP_344753876.1">
    <property type="nucleotide sequence ID" value="NZ_BAABBW010000003.1"/>
</dbReference>
<evidence type="ECO:0000256" key="1">
    <source>
        <dbReference type="ARBA" id="ARBA00022676"/>
    </source>
</evidence>
<dbReference type="Proteomes" id="UP001501079">
    <property type="component" value="Unassembled WGS sequence"/>
</dbReference>
<dbReference type="Gene3D" id="3.40.50.2000">
    <property type="entry name" value="Glycogen Phosphorylase B"/>
    <property type="match status" value="2"/>
</dbReference>
<reference evidence="6" key="1">
    <citation type="journal article" date="2019" name="Int. J. Syst. Evol. Microbiol.">
        <title>The Global Catalogue of Microorganisms (GCM) 10K type strain sequencing project: providing services to taxonomists for standard genome sequencing and annotation.</title>
        <authorList>
            <consortium name="The Broad Institute Genomics Platform"/>
            <consortium name="The Broad Institute Genome Sequencing Center for Infectious Disease"/>
            <person name="Wu L."/>
            <person name="Ma J."/>
        </authorList>
    </citation>
    <scope>NUCLEOTIDE SEQUENCE [LARGE SCALE GENOMIC DNA]</scope>
    <source>
        <strain evidence="6">JCM 17591</strain>
    </source>
</reference>
<dbReference type="CDD" id="cd03794">
    <property type="entry name" value="GT4_WbuB-like"/>
    <property type="match status" value="1"/>
</dbReference>
<feature type="domain" description="Glycosyl transferase family 1" evidence="3">
    <location>
        <begin position="206"/>
        <end position="375"/>
    </location>
</feature>
<protein>
    <submittedName>
        <fullName evidence="5">Glycosyltransferase family 4 protein</fullName>
    </submittedName>
</protein>
<dbReference type="EMBL" id="BAABBW010000003">
    <property type="protein sequence ID" value="GAA4174992.1"/>
    <property type="molecule type" value="Genomic_DNA"/>
</dbReference>
<sequence>MLVVGLHYAPELTGNAPYTSALARGLSARGHSVRVLTGYPHYPDWRVFNGFTGRSRTSREDGVLVERKRQYVPQKPSLARRLLSEVSFGTRVLFARWGKPDVVLAVSPALFGTVFTAAKLKLKRIPGGIWVQDLYSLGLAETGQGGSTAARVMRRIESATLRSVNGVTVIHDRFRSQAITHLNVPAERVRVIRNWTHISAPTDVDRAAVRARLGWQDDEVIALHSGNMGVKQGLENLVEAARVADQVGAKLRLVLLGNGNQRDKLVAAAEGVERIQFLDPLPDGEFQQVLGSADVLLVNELKGVVEMSVPSKLTTYFSTGLPVIAATNDGGATAGEIEASGGGIRVDAGDPAALVDAIAALGSDPERARRLGARGLAFREVHLAEDSAIDNYVEWLTSLVDSTRNTEPAHD</sequence>
<evidence type="ECO:0000256" key="2">
    <source>
        <dbReference type="ARBA" id="ARBA00022679"/>
    </source>
</evidence>
<comment type="caution">
    <text evidence="5">The sequence shown here is derived from an EMBL/GenBank/DDBJ whole genome shotgun (WGS) entry which is preliminary data.</text>
</comment>
<keyword evidence="1" id="KW-0328">Glycosyltransferase</keyword>
<dbReference type="InterPro" id="IPR028098">
    <property type="entry name" value="Glyco_trans_4-like_N"/>
</dbReference>
<evidence type="ECO:0000313" key="6">
    <source>
        <dbReference type="Proteomes" id="UP001501079"/>
    </source>
</evidence>
<dbReference type="PANTHER" id="PTHR12526">
    <property type="entry name" value="GLYCOSYLTRANSFERASE"/>
    <property type="match status" value="1"/>
</dbReference>
<proteinExistence type="predicted"/>
<accession>A0ABP8A0I9</accession>
<evidence type="ECO:0000259" key="3">
    <source>
        <dbReference type="Pfam" id="PF00534"/>
    </source>
</evidence>
<keyword evidence="6" id="KW-1185">Reference proteome</keyword>
<dbReference type="SUPFAM" id="SSF53756">
    <property type="entry name" value="UDP-Glycosyltransferase/glycogen phosphorylase"/>
    <property type="match status" value="1"/>
</dbReference>
<feature type="domain" description="Glycosyltransferase subfamily 4-like N-terminal" evidence="4">
    <location>
        <begin position="14"/>
        <end position="195"/>
    </location>
</feature>
<name>A0ABP8A0I9_9MICO</name>
<evidence type="ECO:0000313" key="5">
    <source>
        <dbReference type="EMBL" id="GAA4174992.1"/>
    </source>
</evidence>
<keyword evidence="2" id="KW-0808">Transferase</keyword>
<dbReference type="Pfam" id="PF00534">
    <property type="entry name" value="Glycos_transf_1"/>
    <property type="match status" value="1"/>
</dbReference>
<dbReference type="Pfam" id="PF13579">
    <property type="entry name" value="Glyco_trans_4_4"/>
    <property type="match status" value="1"/>
</dbReference>
<gene>
    <name evidence="5" type="ORF">GCM10022287_19700</name>
</gene>
<dbReference type="InterPro" id="IPR001296">
    <property type="entry name" value="Glyco_trans_1"/>
</dbReference>